<dbReference type="Proteomes" id="UP000007305">
    <property type="component" value="Chromosome 1"/>
</dbReference>
<organism evidence="2 3">
    <name type="scientific">Zea mays</name>
    <name type="common">Maize</name>
    <dbReference type="NCBI Taxonomy" id="4577"/>
    <lineage>
        <taxon>Eukaryota</taxon>
        <taxon>Viridiplantae</taxon>
        <taxon>Streptophyta</taxon>
        <taxon>Embryophyta</taxon>
        <taxon>Tracheophyta</taxon>
        <taxon>Spermatophyta</taxon>
        <taxon>Magnoliopsida</taxon>
        <taxon>Liliopsida</taxon>
        <taxon>Poales</taxon>
        <taxon>Poaceae</taxon>
        <taxon>PACMAD clade</taxon>
        <taxon>Panicoideae</taxon>
        <taxon>Andropogonodae</taxon>
        <taxon>Andropogoneae</taxon>
        <taxon>Tripsacinae</taxon>
        <taxon>Zea</taxon>
    </lineage>
</organism>
<reference evidence="2" key="3">
    <citation type="submission" date="2021-05" db="UniProtKB">
        <authorList>
            <consortium name="EnsemblPlants"/>
        </authorList>
    </citation>
    <scope>IDENTIFICATION</scope>
    <source>
        <strain evidence="2">cv. B73</strain>
    </source>
</reference>
<evidence type="ECO:0000313" key="2">
    <source>
        <dbReference type="EnsemblPlants" id="Zm00001eb001960_P001"/>
    </source>
</evidence>
<sequence length="238" mass="26053">MHVRIACQLNKTNKNPRNRSLLQIYNNTRAVPSFATTSKKLLSVPVHTRTGERKEETARRGEEEEEKKMYTQGKARQARRPRQPTLDLRSCVPRTERRNHGPCIVAMRDHHRSGAGRTGGWWPRRRESQRHAPEADRESQARSGVPSRTRPTGTIHVCWRAGRNASAHHTSAPAPASPTPAAAAPHAHAVAVALCPARSSPTPPPISSATWLASLVSPPPAATALSAARASRCAITRT</sequence>
<protein>
    <submittedName>
        <fullName evidence="2">Uncharacterized protein</fullName>
    </submittedName>
</protein>
<keyword evidence="3" id="KW-1185">Reference proteome</keyword>
<name>A0A804LCS6_MAIZE</name>
<feature type="region of interest" description="Disordered" evidence="1">
    <location>
        <begin position="108"/>
        <end position="154"/>
    </location>
</feature>
<feature type="compositionally biased region" description="Basic and acidic residues" evidence="1">
    <location>
        <begin position="49"/>
        <end position="69"/>
    </location>
</feature>
<dbReference type="InParanoid" id="A0A804LCS6"/>
<evidence type="ECO:0000313" key="3">
    <source>
        <dbReference type="Proteomes" id="UP000007305"/>
    </source>
</evidence>
<feature type="compositionally biased region" description="Low complexity" evidence="1">
    <location>
        <begin position="165"/>
        <end position="183"/>
    </location>
</feature>
<reference evidence="2" key="2">
    <citation type="submission" date="2019-07" db="EMBL/GenBank/DDBJ databases">
        <authorList>
            <person name="Seetharam A."/>
            <person name="Woodhouse M."/>
            <person name="Cannon E."/>
        </authorList>
    </citation>
    <scope>NUCLEOTIDE SEQUENCE [LARGE SCALE GENOMIC DNA]</scope>
    <source>
        <strain evidence="2">cv. B73</strain>
    </source>
</reference>
<proteinExistence type="predicted"/>
<evidence type="ECO:0000256" key="1">
    <source>
        <dbReference type="SAM" id="MobiDB-lite"/>
    </source>
</evidence>
<accession>A0A804LCS6</accession>
<dbReference type="AlphaFoldDB" id="A0A804LCS6"/>
<reference evidence="3" key="1">
    <citation type="submission" date="2015-12" db="EMBL/GenBank/DDBJ databases">
        <title>Update maize B73 reference genome by single molecule sequencing technologies.</title>
        <authorList>
            <consortium name="Maize Genome Sequencing Project"/>
            <person name="Ware D."/>
        </authorList>
    </citation>
    <scope>NUCLEOTIDE SEQUENCE [LARGE SCALE GENOMIC DNA]</scope>
    <source>
        <strain evidence="3">cv. B73</strain>
    </source>
</reference>
<dbReference type="Gramene" id="Zm00001eb001960_T001">
    <property type="protein sequence ID" value="Zm00001eb001960_P001"/>
    <property type="gene ID" value="Zm00001eb001960"/>
</dbReference>
<dbReference type="EnsemblPlants" id="Zm00001eb001960_T001">
    <property type="protein sequence ID" value="Zm00001eb001960_P001"/>
    <property type="gene ID" value="Zm00001eb001960"/>
</dbReference>
<feature type="region of interest" description="Disordered" evidence="1">
    <location>
        <begin position="164"/>
        <end position="183"/>
    </location>
</feature>
<feature type="compositionally biased region" description="Basic and acidic residues" evidence="1">
    <location>
        <begin position="124"/>
        <end position="140"/>
    </location>
</feature>
<feature type="region of interest" description="Disordered" evidence="1">
    <location>
        <begin position="46"/>
        <end position="89"/>
    </location>
</feature>